<sequence length="680" mass="73290">MGPRTAPDPAIEPSGVPLPDQPHHDQGPLYTVGPTGPGADALLRVWVPTAYPVRTIALRAVRDGEISTAVLEPEGESGPSRDAGVMARNRPRNAPGTSDSAGPSGTWWSVTLTAWNPVTPYRFCVLAEAGARTPDGIEIPAYAWLTAAGLVPWDVADATDFHLVTHPGAPDWVNDAVVYQIFPDRFARGSAAPVDEEERPAPPLLPQWAVPMRWDEEPAVRGDLAGRQLFGGDLDGIREHLDHVASLGANTVYLTPVFPAGSVHRYDASTFDRVDPLLGGDEALVRLSRALHERGMRLVLDLTTNHTGATHEWFRAAQADPAAPEAGFYVFLDHPDRYVSWLDVPSLPTLDLRSPTLRARLTRGPGSVVGRYLDAPFAADGWRIDVANMTGRRGEVDVTHEVAREIRATMRRVDAGTGRESWLVAEHGHDASGDLSGDGWHGTMNYAGFTRPLWAWLGDPRSTLNWLGLPMTLPNLGGGAVSRTLREYNAHLPWSSRIHSQNQLSSHDTPRTRTVVGERGRQLTAIAALATLPGVPTIFAGDELGAEGLTGEHSRTPMPWDAIATGDPTRIDAEVLSVTRDLMGLRHELPALRRGGLRWLHTGEDALVFVRTHPDGDTVIHLARSAHDEIELDLGCLPGHVAPQLLRDIGAAHASVTGTTVHLTAQGPGATLIAAPSASR</sequence>
<comment type="caution">
    <text evidence="5">The sequence shown here is derived from an EMBL/GenBank/DDBJ whole genome shotgun (WGS) entry which is preliminary data.</text>
</comment>
<evidence type="ECO:0000313" key="5">
    <source>
        <dbReference type="EMBL" id="PWH06882.1"/>
    </source>
</evidence>
<feature type="region of interest" description="Disordered" evidence="3">
    <location>
        <begin position="69"/>
        <end position="103"/>
    </location>
</feature>
<feature type="domain" description="Glycosyl hydrolase family 13 catalytic" evidence="4">
    <location>
        <begin position="180"/>
        <end position="570"/>
    </location>
</feature>
<dbReference type="SUPFAM" id="SSF51445">
    <property type="entry name" value="(Trans)glycosidases"/>
    <property type="match status" value="1"/>
</dbReference>
<keyword evidence="2 5" id="KW-0326">Glycosidase</keyword>
<gene>
    <name evidence="5" type="ORF">DEO23_08275</name>
</gene>
<name>A0A2U2RLY3_9MICO</name>
<dbReference type="Gene3D" id="3.20.20.80">
    <property type="entry name" value="Glycosidases"/>
    <property type="match status" value="1"/>
</dbReference>
<dbReference type="CDD" id="cd11338">
    <property type="entry name" value="AmyAc_CMD"/>
    <property type="match status" value="1"/>
</dbReference>
<evidence type="ECO:0000259" key="4">
    <source>
        <dbReference type="SMART" id="SM00642"/>
    </source>
</evidence>
<dbReference type="Pfam" id="PF00128">
    <property type="entry name" value="Alpha-amylase"/>
    <property type="match status" value="1"/>
</dbReference>
<dbReference type="PANTHER" id="PTHR10357:SF210">
    <property type="entry name" value="MALTODEXTRIN GLUCOSIDASE"/>
    <property type="match status" value="1"/>
</dbReference>
<dbReference type="GO" id="GO:0005975">
    <property type="term" value="P:carbohydrate metabolic process"/>
    <property type="evidence" value="ECO:0007669"/>
    <property type="project" value="InterPro"/>
</dbReference>
<proteinExistence type="predicted"/>
<keyword evidence="1" id="KW-0378">Hydrolase</keyword>
<dbReference type="PANTHER" id="PTHR10357">
    <property type="entry name" value="ALPHA-AMYLASE FAMILY MEMBER"/>
    <property type="match status" value="1"/>
</dbReference>
<evidence type="ECO:0000256" key="1">
    <source>
        <dbReference type="ARBA" id="ARBA00022801"/>
    </source>
</evidence>
<dbReference type="Proteomes" id="UP000245590">
    <property type="component" value="Unassembled WGS sequence"/>
</dbReference>
<dbReference type="OrthoDB" id="9043248at2"/>
<dbReference type="AlphaFoldDB" id="A0A2U2RLY3"/>
<dbReference type="SMART" id="SM00642">
    <property type="entry name" value="Aamy"/>
    <property type="match status" value="1"/>
</dbReference>
<evidence type="ECO:0000256" key="3">
    <source>
        <dbReference type="SAM" id="MobiDB-lite"/>
    </source>
</evidence>
<feature type="region of interest" description="Disordered" evidence="3">
    <location>
        <begin position="1"/>
        <end position="29"/>
    </location>
</feature>
<dbReference type="RefSeq" id="WP_109275478.1">
    <property type="nucleotide sequence ID" value="NZ_QFKX01000002.1"/>
</dbReference>
<evidence type="ECO:0000256" key="2">
    <source>
        <dbReference type="ARBA" id="ARBA00023295"/>
    </source>
</evidence>
<dbReference type="InterPro" id="IPR017853">
    <property type="entry name" value="GH"/>
</dbReference>
<dbReference type="GO" id="GO:0016798">
    <property type="term" value="F:hydrolase activity, acting on glycosyl bonds"/>
    <property type="evidence" value="ECO:0007669"/>
    <property type="project" value="UniProtKB-KW"/>
</dbReference>
<protein>
    <submittedName>
        <fullName evidence="5">Alpha-glycosidase</fullName>
    </submittedName>
</protein>
<keyword evidence="6" id="KW-1185">Reference proteome</keyword>
<accession>A0A2U2RLY3</accession>
<dbReference type="InterPro" id="IPR006047">
    <property type="entry name" value="GH13_cat_dom"/>
</dbReference>
<dbReference type="EMBL" id="QFKX01000002">
    <property type="protein sequence ID" value="PWH06882.1"/>
    <property type="molecule type" value="Genomic_DNA"/>
</dbReference>
<reference evidence="5 6" key="1">
    <citation type="submission" date="2018-05" db="EMBL/GenBank/DDBJ databases">
        <title>Brachybacterium sp. M1HQ-2T, whole genome shotgun sequence.</title>
        <authorList>
            <person name="Tuo L."/>
        </authorList>
    </citation>
    <scope>NUCLEOTIDE SEQUENCE [LARGE SCALE GENOMIC DNA]</scope>
    <source>
        <strain evidence="5 6">M1HQ-2</strain>
    </source>
</reference>
<evidence type="ECO:0000313" key="6">
    <source>
        <dbReference type="Proteomes" id="UP000245590"/>
    </source>
</evidence>
<organism evidence="5 6">
    <name type="scientific">Brachybacterium endophyticum</name>
    <dbReference type="NCBI Taxonomy" id="2182385"/>
    <lineage>
        <taxon>Bacteria</taxon>
        <taxon>Bacillati</taxon>
        <taxon>Actinomycetota</taxon>
        <taxon>Actinomycetes</taxon>
        <taxon>Micrococcales</taxon>
        <taxon>Dermabacteraceae</taxon>
        <taxon>Brachybacterium</taxon>
    </lineage>
</organism>